<evidence type="ECO:0000313" key="2">
    <source>
        <dbReference type="EMBL" id="KAJ8914031.1"/>
    </source>
</evidence>
<dbReference type="PANTHER" id="PTHR47055:SF3">
    <property type="entry name" value="PHORBOL-ESTER_DAG-TYPE DOMAIN-CONTAINING PROTEIN"/>
    <property type="match status" value="1"/>
</dbReference>
<sequence length="143" mass="16213">MLRFRHLELWSRIGIAYLLHLSYEGIRGTGTIPLNRIPSNPLKSTGELKKCPRGTYDHKSDIGIKLTILSWNDNSVVSLVSNAVGINPIRMVKRYSKQEKKSVSVPQPHIIKLYNANMGGVDRSDQNLSLYRTGIRGKKLYFC</sequence>
<dbReference type="GO" id="GO:0043565">
    <property type="term" value="F:sequence-specific DNA binding"/>
    <property type="evidence" value="ECO:0007669"/>
    <property type="project" value="TreeGrafter"/>
</dbReference>
<gene>
    <name evidence="2" type="ORF">NQ315_012055</name>
</gene>
<reference evidence="2 3" key="1">
    <citation type="journal article" date="2023" name="Insect Mol. Biol.">
        <title>Genome sequencing provides insights into the evolution of gene families encoding plant cell wall-degrading enzymes in longhorned beetles.</title>
        <authorList>
            <person name="Shin N.R."/>
            <person name="Okamura Y."/>
            <person name="Kirsch R."/>
            <person name="Pauchet Y."/>
        </authorList>
    </citation>
    <scope>NUCLEOTIDE SEQUENCE [LARGE SCALE GENOMIC DNA]</scope>
    <source>
        <strain evidence="2">EAD_L_NR</strain>
    </source>
</reference>
<keyword evidence="3" id="KW-1185">Reference proteome</keyword>
<dbReference type="InterPro" id="IPR029526">
    <property type="entry name" value="PGBD"/>
</dbReference>
<dbReference type="EMBL" id="JANEYG010000082">
    <property type="protein sequence ID" value="KAJ8914031.1"/>
    <property type="molecule type" value="Genomic_DNA"/>
</dbReference>
<dbReference type="InterPro" id="IPR052638">
    <property type="entry name" value="PiggyBac_TE-derived"/>
</dbReference>
<comment type="caution">
    <text evidence="2">The sequence shown here is derived from an EMBL/GenBank/DDBJ whole genome shotgun (WGS) entry which is preliminary data.</text>
</comment>
<dbReference type="PANTHER" id="PTHR47055">
    <property type="entry name" value="DDE_TNP_1_7 DOMAIN-CONTAINING PROTEIN"/>
    <property type="match status" value="1"/>
</dbReference>
<dbReference type="Proteomes" id="UP001159042">
    <property type="component" value="Unassembled WGS sequence"/>
</dbReference>
<organism evidence="2 3">
    <name type="scientific">Exocentrus adspersus</name>
    <dbReference type="NCBI Taxonomy" id="1586481"/>
    <lineage>
        <taxon>Eukaryota</taxon>
        <taxon>Metazoa</taxon>
        <taxon>Ecdysozoa</taxon>
        <taxon>Arthropoda</taxon>
        <taxon>Hexapoda</taxon>
        <taxon>Insecta</taxon>
        <taxon>Pterygota</taxon>
        <taxon>Neoptera</taxon>
        <taxon>Endopterygota</taxon>
        <taxon>Coleoptera</taxon>
        <taxon>Polyphaga</taxon>
        <taxon>Cucujiformia</taxon>
        <taxon>Chrysomeloidea</taxon>
        <taxon>Cerambycidae</taxon>
        <taxon>Lamiinae</taxon>
        <taxon>Acanthocinini</taxon>
        <taxon>Exocentrus</taxon>
    </lineage>
</organism>
<feature type="domain" description="PiggyBac transposable element-derived protein" evidence="1">
    <location>
        <begin position="21"/>
        <end position="139"/>
    </location>
</feature>
<proteinExistence type="predicted"/>
<evidence type="ECO:0000313" key="3">
    <source>
        <dbReference type="Proteomes" id="UP001159042"/>
    </source>
</evidence>
<name>A0AAV8VJG1_9CUCU</name>
<dbReference type="Pfam" id="PF13843">
    <property type="entry name" value="DDE_Tnp_1_7"/>
    <property type="match status" value="1"/>
</dbReference>
<accession>A0AAV8VJG1</accession>
<evidence type="ECO:0000259" key="1">
    <source>
        <dbReference type="Pfam" id="PF13843"/>
    </source>
</evidence>
<protein>
    <recommendedName>
        <fullName evidence="1">PiggyBac transposable element-derived protein domain-containing protein</fullName>
    </recommendedName>
</protein>
<dbReference type="AlphaFoldDB" id="A0AAV8VJG1"/>